<evidence type="ECO:0000313" key="2">
    <source>
        <dbReference type="EMBL" id="KAL1138913.1"/>
    </source>
</evidence>
<evidence type="ECO:0000256" key="1">
    <source>
        <dbReference type="SAM" id="MobiDB-lite"/>
    </source>
</evidence>
<reference evidence="2 3" key="1">
    <citation type="submission" date="2024-07" db="EMBL/GenBank/DDBJ databases">
        <title>Chromosome-level genome assembly of the water stick insect Ranatra chinensis (Heteroptera: Nepidae).</title>
        <authorList>
            <person name="Liu X."/>
        </authorList>
    </citation>
    <scope>NUCLEOTIDE SEQUENCE [LARGE SCALE GENOMIC DNA]</scope>
    <source>
        <strain evidence="2">Cailab_2021Rc</strain>
        <tissue evidence="2">Muscle</tissue>
    </source>
</reference>
<sequence length="117" mass="12744">MASKRRNMFQKNKTEETTENGGSATPASEVQTAGRRRTDLINHSNRTDHTSRQGSTGPLRPPDIVSMVRAASPQHAVPLLGALLGAMCLAWPHSVMAIDLTRLYGHLSAKRNRTIGD</sequence>
<dbReference type="EMBL" id="JBFDAA010000003">
    <property type="protein sequence ID" value="KAL1138913.1"/>
    <property type="molecule type" value="Genomic_DNA"/>
</dbReference>
<organism evidence="2 3">
    <name type="scientific">Ranatra chinensis</name>
    <dbReference type="NCBI Taxonomy" id="642074"/>
    <lineage>
        <taxon>Eukaryota</taxon>
        <taxon>Metazoa</taxon>
        <taxon>Ecdysozoa</taxon>
        <taxon>Arthropoda</taxon>
        <taxon>Hexapoda</taxon>
        <taxon>Insecta</taxon>
        <taxon>Pterygota</taxon>
        <taxon>Neoptera</taxon>
        <taxon>Paraneoptera</taxon>
        <taxon>Hemiptera</taxon>
        <taxon>Heteroptera</taxon>
        <taxon>Panheteroptera</taxon>
        <taxon>Nepomorpha</taxon>
        <taxon>Nepidae</taxon>
        <taxon>Ranatrinae</taxon>
        <taxon>Ranatra</taxon>
    </lineage>
</organism>
<feature type="compositionally biased region" description="Basic and acidic residues" evidence="1">
    <location>
        <begin position="36"/>
        <end position="51"/>
    </location>
</feature>
<dbReference type="AlphaFoldDB" id="A0ABD0Z9I1"/>
<proteinExistence type="predicted"/>
<accession>A0ABD0Z9I1</accession>
<dbReference type="Proteomes" id="UP001558652">
    <property type="component" value="Unassembled WGS sequence"/>
</dbReference>
<gene>
    <name evidence="2" type="ORF">AAG570_008975</name>
</gene>
<feature type="compositionally biased region" description="Polar residues" evidence="1">
    <location>
        <begin position="19"/>
        <end position="31"/>
    </location>
</feature>
<feature type="region of interest" description="Disordered" evidence="1">
    <location>
        <begin position="1"/>
        <end position="63"/>
    </location>
</feature>
<evidence type="ECO:0000313" key="3">
    <source>
        <dbReference type="Proteomes" id="UP001558652"/>
    </source>
</evidence>
<name>A0ABD0Z9I1_9HEMI</name>
<comment type="caution">
    <text evidence="2">The sequence shown here is derived from an EMBL/GenBank/DDBJ whole genome shotgun (WGS) entry which is preliminary data.</text>
</comment>
<keyword evidence="3" id="KW-1185">Reference proteome</keyword>
<protein>
    <submittedName>
        <fullName evidence="2">Uncharacterized protein</fullName>
    </submittedName>
</protein>